<keyword evidence="4" id="KW-0812">Transmembrane</keyword>
<dbReference type="SUPFAM" id="SSF52540">
    <property type="entry name" value="P-loop containing nucleoside triphosphate hydrolases"/>
    <property type="match status" value="1"/>
</dbReference>
<dbReference type="Gene3D" id="1.10.1420.10">
    <property type="match status" value="1"/>
</dbReference>
<dbReference type="InterPro" id="IPR027417">
    <property type="entry name" value="P-loop_NTPase"/>
</dbReference>
<dbReference type="EMBL" id="JBEPMJ010000043">
    <property type="protein sequence ID" value="MET3752256.1"/>
    <property type="molecule type" value="Genomic_DNA"/>
</dbReference>
<accession>A0ABV2M703</accession>
<proteinExistence type="predicted"/>
<dbReference type="SUPFAM" id="SSF48334">
    <property type="entry name" value="DNA repair protein MutS, domain III"/>
    <property type="match status" value="1"/>
</dbReference>
<evidence type="ECO:0000256" key="2">
    <source>
        <dbReference type="ARBA" id="ARBA00022840"/>
    </source>
</evidence>
<keyword evidence="4" id="KW-0472">Membrane</keyword>
<keyword evidence="7" id="KW-1185">Reference proteome</keyword>
<dbReference type="Pfam" id="PF00488">
    <property type="entry name" value="MutS_V"/>
    <property type="match status" value="1"/>
</dbReference>
<keyword evidence="1" id="KW-0547">Nucleotide-binding</keyword>
<dbReference type="Proteomes" id="UP001549106">
    <property type="component" value="Unassembled WGS sequence"/>
</dbReference>
<protein>
    <submittedName>
        <fullName evidence="6">DNA mismatch repair ATPase MutS</fullName>
    </submittedName>
</protein>
<organism evidence="6 7">
    <name type="scientific">Blautia caecimuris</name>
    <dbReference type="NCBI Taxonomy" id="1796615"/>
    <lineage>
        <taxon>Bacteria</taxon>
        <taxon>Bacillati</taxon>
        <taxon>Bacillota</taxon>
        <taxon>Clostridia</taxon>
        <taxon>Lachnospirales</taxon>
        <taxon>Lachnospiraceae</taxon>
        <taxon>Blautia</taxon>
    </lineage>
</organism>
<gene>
    <name evidence="6" type="ORF">ABID24_003526</name>
</gene>
<keyword evidence="2" id="KW-0067">ATP-binding</keyword>
<evidence type="ECO:0000256" key="3">
    <source>
        <dbReference type="ARBA" id="ARBA00023125"/>
    </source>
</evidence>
<evidence type="ECO:0000313" key="7">
    <source>
        <dbReference type="Proteomes" id="UP001549106"/>
    </source>
</evidence>
<dbReference type="Gene3D" id="3.40.50.300">
    <property type="entry name" value="P-loop containing nucleotide triphosphate hydrolases"/>
    <property type="match status" value="1"/>
</dbReference>
<comment type="caution">
    <text evidence="6">The sequence shown here is derived from an EMBL/GenBank/DDBJ whole genome shotgun (WGS) entry which is preliminary data.</text>
</comment>
<feature type="transmembrane region" description="Helical" evidence="4">
    <location>
        <begin position="174"/>
        <end position="192"/>
    </location>
</feature>
<reference evidence="6 7" key="1">
    <citation type="submission" date="2024-06" db="EMBL/GenBank/DDBJ databases">
        <title>Genomic Encyclopedia of Type Strains, Phase IV (KMG-IV): sequencing the most valuable type-strain genomes for metagenomic binning, comparative biology and taxonomic classification.</title>
        <authorList>
            <person name="Goeker M."/>
        </authorList>
    </citation>
    <scope>NUCLEOTIDE SEQUENCE [LARGE SCALE GENOMIC DNA]</scope>
    <source>
        <strain evidence="6 7">DSM 29492</strain>
    </source>
</reference>
<evidence type="ECO:0000259" key="5">
    <source>
        <dbReference type="SMART" id="SM00534"/>
    </source>
</evidence>
<evidence type="ECO:0000313" key="6">
    <source>
        <dbReference type="EMBL" id="MET3752256.1"/>
    </source>
</evidence>
<evidence type="ECO:0000256" key="4">
    <source>
        <dbReference type="SAM" id="Phobius"/>
    </source>
</evidence>
<sequence length="579" mass="66710">MFLKKGEFMHPYVTVILLTVAAILLLVTWILYENRKQKKRMLRKIQRIYGKVPEREYAAGDLKNISHYFLRKKGDDFWIDDITWNDLDMDRIYMLINQTVSSPGEDVLYDMLRRPVFRQEDIDRREKLIRFFAENKEKREQMQILLSNVGKTWHGSLSDTILALEEAPQVNTGLHWVMFVLLIVTLVGVLPFYPAPGFLLFVLLSTVNVVYYYAGKDRQRIGAFLDCFSSFLCMLESAERMETADWPEISEQMEYIRKGKKALSGLKKRVFFLTGRNDTSGNPAQLFLDYIRMLFHVDILIYNGTLKTVQGKTQEIMLLLDNMGELDAVISIASFRELLPLWCSPCFCEEKGKHIRLLAEDLYHPLIQEPVANTIETEGSVLVTGSNASGKSTFLKNVAINSILAQTVLTCTCSHYEAPFLKVMTSMALRDDLSGGESYFIVEIRSLKRILDESRKQEPLLCIIDEVLRGTNTIERIAASSRILSALNRDWILPFAATHDIELSYILDRQYRNYHFEEEVQEHEVLFHYLLKKGRATSRNAIKLLSMLEYDPVIVKGAEEAAADFEQTGVWKPCVKEGR</sequence>
<dbReference type="PANTHER" id="PTHR11361:SF152">
    <property type="entry name" value="DNA MISMATCH REPAIR PROTEIN"/>
    <property type="match status" value="1"/>
</dbReference>
<name>A0ABV2M703_9FIRM</name>
<dbReference type="SMART" id="SM00534">
    <property type="entry name" value="MUTSac"/>
    <property type="match status" value="1"/>
</dbReference>
<keyword evidence="4" id="KW-1133">Transmembrane helix</keyword>
<dbReference type="InterPro" id="IPR000432">
    <property type="entry name" value="DNA_mismatch_repair_MutS_C"/>
</dbReference>
<dbReference type="InterPro" id="IPR045076">
    <property type="entry name" value="MutS"/>
</dbReference>
<dbReference type="RefSeq" id="WP_257465598.1">
    <property type="nucleotide sequence ID" value="NZ_JANJZT010000042.1"/>
</dbReference>
<keyword evidence="3" id="KW-0238">DNA-binding</keyword>
<feature type="transmembrane region" description="Helical" evidence="4">
    <location>
        <begin position="12"/>
        <end position="32"/>
    </location>
</feature>
<evidence type="ECO:0000256" key="1">
    <source>
        <dbReference type="ARBA" id="ARBA00022741"/>
    </source>
</evidence>
<dbReference type="InterPro" id="IPR036187">
    <property type="entry name" value="DNA_mismatch_repair_MutS_sf"/>
</dbReference>
<dbReference type="PANTHER" id="PTHR11361">
    <property type="entry name" value="DNA MISMATCH REPAIR PROTEIN MUTS FAMILY MEMBER"/>
    <property type="match status" value="1"/>
</dbReference>
<feature type="domain" description="DNA mismatch repair proteins mutS family" evidence="5">
    <location>
        <begin position="378"/>
        <end position="563"/>
    </location>
</feature>